<dbReference type="AlphaFoldDB" id="A0ABD5Z4C3"/>
<dbReference type="InterPro" id="IPR003918">
    <property type="entry name" value="NADH_UbQ_OxRdtase"/>
</dbReference>
<feature type="transmembrane region" description="Helical" evidence="6">
    <location>
        <begin position="163"/>
        <end position="188"/>
    </location>
</feature>
<evidence type="ECO:0000256" key="5">
    <source>
        <dbReference type="ARBA" id="ARBA00023136"/>
    </source>
</evidence>
<organism evidence="8 9">
    <name type="scientific">Halospeciosus flavus</name>
    <dbReference type="NCBI Taxonomy" id="3032283"/>
    <lineage>
        <taxon>Archaea</taxon>
        <taxon>Methanobacteriati</taxon>
        <taxon>Methanobacteriota</taxon>
        <taxon>Stenosarchaea group</taxon>
        <taxon>Halobacteria</taxon>
        <taxon>Halobacteriales</taxon>
        <taxon>Halobacteriaceae</taxon>
        <taxon>Halospeciosus</taxon>
    </lineage>
</organism>
<evidence type="ECO:0000256" key="3">
    <source>
        <dbReference type="ARBA" id="ARBA00022692"/>
    </source>
</evidence>
<gene>
    <name evidence="8" type="ORF">ACFQJ9_11840</name>
</gene>
<feature type="domain" description="NADH:quinone oxidoreductase/Mrp antiporter transmembrane" evidence="7">
    <location>
        <begin position="129"/>
        <end position="442"/>
    </location>
</feature>
<proteinExistence type="predicted"/>
<feature type="transmembrane region" description="Helical" evidence="6">
    <location>
        <begin position="471"/>
        <end position="490"/>
    </location>
</feature>
<feature type="transmembrane region" description="Helical" evidence="6">
    <location>
        <begin position="108"/>
        <end position="127"/>
    </location>
</feature>
<protein>
    <submittedName>
        <fullName evidence="8">Complex I subunit 5 family protein</fullName>
    </submittedName>
</protein>
<feature type="transmembrane region" description="Helical" evidence="6">
    <location>
        <begin position="245"/>
        <end position="269"/>
    </location>
</feature>
<keyword evidence="2" id="KW-1003">Cell membrane</keyword>
<dbReference type="PANTHER" id="PTHR42703">
    <property type="entry name" value="NADH DEHYDROGENASE"/>
    <property type="match status" value="1"/>
</dbReference>
<feature type="transmembrane region" description="Helical" evidence="6">
    <location>
        <begin position="318"/>
        <end position="340"/>
    </location>
</feature>
<feature type="transmembrane region" description="Helical" evidence="6">
    <location>
        <begin position="133"/>
        <end position="151"/>
    </location>
</feature>
<evidence type="ECO:0000256" key="4">
    <source>
        <dbReference type="ARBA" id="ARBA00022989"/>
    </source>
</evidence>
<comment type="caution">
    <text evidence="8">The sequence shown here is derived from an EMBL/GenBank/DDBJ whole genome shotgun (WGS) entry which is preliminary data.</text>
</comment>
<accession>A0ABD5Z4C3</accession>
<dbReference type="Proteomes" id="UP001596447">
    <property type="component" value="Unassembled WGS sequence"/>
</dbReference>
<dbReference type="PANTHER" id="PTHR42703:SF1">
    <property type="entry name" value="NA(+)_H(+) ANTIPORTER SUBUNIT D1"/>
    <property type="match status" value="1"/>
</dbReference>
<dbReference type="InterPro" id="IPR001750">
    <property type="entry name" value="ND/Mrp_TM"/>
</dbReference>
<dbReference type="Pfam" id="PF00361">
    <property type="entry name" value="Proton_antipo_M"/>
    <property type="match status" value="1"/>
</dbReference>
<dbReference type="EMBL" id="JBHTAR010000011">
    <property type="protein sequence ID" value="MFC7200092.1"/>
    <property type="molecule type" value="Genomic_DNA"/>
</dbReference>
<keyword evidence="4 6" id="KW-1133">Transmembrane helix</keyword>
<comment type="subcellular location">
    <subcellularLocation>
        <location evidence="1">Cell membrane</location>
        <topology evidence="1">Multi-pass membrane protein</topology>
    </subcellularLocation>
</comment>
<evidence type="ECO:0000256" key="6">
    <source>
        <dbReference type="SAM" id="Phobius"/>
    </source>
</evidence>
<keyword evidence="5 6" id="KW-0472">Membrane</keyword>
<dbReference type="PRINTS" id="PR01437">
    <property type="entry name" value="NUOXDRDTASE4"/>
</dbReference>
<evidence type="ECO:0000256" key="1">
    <source>
        <dbReference type="ARBA" id="ARBA00004651"/>
    </source>
</evidence>
<feature type="transmembrane region" description="Helical" evidence="6">
    <location>
        <begin position="208"/>
        <end position="233"/>
    </location>
</feature>
<reference evidence="8 9" key="1">
    <citation type="journal article" date="2019" name="Int. J. Syst. Evol. Microbiol.">
        <title>The Global Catalogue of Microorganisms (GCM) 10K type strain sequencing project: providing services to taxonomists for standard genome sequencing and annotation.</title>
        <authorList>
            <consortium name="The Broad Institute Genomics Platform"/>
            <consortium name="The Broad Institute Genome Sequencing Center for Infectious Disease"/>
            <person name="Wu L."/>
            <person name="Ma J."/>
        </authorList>
    </citation>
    <scope>NUCLEOTIDE SEQUENCE [LARGE SCALE GENOMIC DNA]</scope>
    <source>
        <strain evidence="8 9">XZGYJ-43</strain>
    </source>
</reference>
<feature type="transmembrane region" description="Helical" evidence="6">
    <location>
        <begin position="414"/>
        <end position="447"/>
    </location>
</feature>
<keyword evidence="9" id="KW-1185">Reference proteome</keyword>
<feature type="transmembrane region" description="Helical" evidence="6">
    <location>
        <begin position="289"/>
        <end position="311"/>
    </location>
</feature>
<dbReference type="GO" id="GO:0005886">
    <property type="term" value="C:plasma membrane"/>
    <property type="evidence" value="ECO:0007669"/>
    <property type="project" value="UniProtKB-SubCell"/>
</dbReference>
<feature type="transmembrane region" description="Helical" evidence="6">
    <location>
        <begin position="35"/>
        <end position="53"/>
    </location>
</feature>
<evidence type="ECO:0000259" key="7">
    <source>
        <dbReference type="Pfam" id="PF00361"/>
    </source>
</evidence>
<feature type="transmembrane region" description="Helical" evidence="6">
    <location>
        <begin position="384"/>
        <end position="408"/>
    </location>
</feature>
<keyword evidence="3 6" id="KW-0812">Transmembrane</keyword>
<feature type="transmembrane region" description="Helical" evidence="6">
    <location>
        <begin position="346"/>
        <end position="372"/>
    </location>
</feature>
<sequence length="520" mass="54143">MTTQLVIAPLLVALVTAVCTLPLRRWTRAQQAVSLLGVLAYAVAVAAQVSLVLPDRTVTYQLGDWPAPFGITLVADPLSAFMLSMAAVVAVPSLVASIRYLDEFGQQLSYHTLFHLMLVGVTGSFLTGDIFNLFVWFEVMLMSSYVLVVFFSGPDQTLATMKYVALNLVGSAVMLFAIGGIYAVTGTLNMADLARRLADPSAYSFDPAPVLGLSALLFVVFALKAGLVPFHFWVPSAYQAAPNPVAAMLAGVVKKVGVYAFVRLYFTVFAAASLDLSLPLVSGSSPLDFFGPVFLLLAASSVVFGGLAAVDSDSLEELLAYSSVGQVGFIVLPLAVGAAVPSVRPLAIAATLVYALNHALAKSLLFLVTGVVRDGTGTTRFADLGGLTGEAPVVSAAFFVGGLSLVGIPPLTGFFAKFLVFNAAATAGAVPALAVALGGALLTIAYVSRAWNRAFWGAETPAVDALRTDSVQVATVAVLALVVVLVGVGFDPVYRFAEHAAATALDRGQYVDAVLGGETT</sequence>
<evidence type="ECO:0000313" key="9">
    <source>
        <dbReference type="Proteomes" id="UP001596447"/>
    </source>
</evidence>
<name>A0ABD5Z4C3_9EURY</name>
<evidence type="ECO:0000256" key="2">
    <source>
        <dbReference type="ARBA" id="ARBA00022475"/>
    </source>
</evidence>
<feature type="transmembrane region" description="Helical" evidence="6">
    <location>
        <begin position="6"/>
        <end position="23"/>
    </location>
</feature>
<dbReference type="RefSeq" id="WP_279530011.1">
    <property type="nucleotide sequence ID" value="NZ_CP122312.1"/>
</dbReference>
<dbReference type="InterPro" id="IPR050586">
    <property type="entry name" value="CPA3_Na-H_Antiporter_D"/>
</dbReference>
<feature type="transmembrane region" description="Helical" evidence="6">
    <location>
        <begin position="73"/>
        <end position="96"/>
    </location>
</feature>
<evidence type="ECO:0000313" key="8">
    <source>
        <dbReference type="EMBL" id="MFC7200092.1"/>
    </source>
</evidence>